<evidence type="ECO:0000256" key="2">
    <source>
        <dbReference type="ARBA" id="ARBA00001974"/>
    </source>
</evidence>
<dbReference type="Gene3D" id="3.40.50.620">
    <property type="entry name" value="HUPs"/>
    <property type="match status" value="1"/>
</dbReference>
<gene>
    <name evidence="8" type="ORF">GCM10009115_34680</name>
</gene>
<dbReference type="SUPFAM" id="SSF52425">
    <property type="entry name" value="Cryptochrome/photolyase, N-terminal domain"/>
    <property type="match status" value="1"/>
</dbReference>
<dbReference type="InterPro" id="IPR014729">
    <property type="entry name" value="Rossmann-like_a/b/a_fold"/>
</dbReference>
<dbReference type="InterPro" id="IPR006050">
    <property type="entry name" value="DNA_photolyase_N"/>
</dbReference>
<evidence type="ECO:0000313" key="8">
    <source>
        <dbReference type="EMBL" id="GAA0867304.1"/>
    </source>
</evidence>
<feature type="domain" description="Photolyase/cryptochrome alpha/beta" evidence="7">
    <location>
        <begin position="3"/>
        <end position="126"/>
    </location>
</feature>
<dbReference type="InterPro" id="IPR036155">
    <property type="entry name" value="Crypto/Photolyase_N_sf"/>
</dbReference>
<dbReference type="PANTHER" id="PTHR11455:SF9">
    <property type="entry name" value="CRYPTOCHROME CIRCADIAN CLOCK 5 ISOFORM X1"/>
    <property type="match status" value="1"/>
</dbReference>
<comment type="cofactor">
    <cofactor evidence="2">
        <name>FAD</name>
        <dbReference type="ChEBI" id="CHEBI:57692"/>
    </cofactor>
</comment>
<evidence type="ECO:0000256" key="6">
    <source>
        <dbReference type="RuleBase" id="RU004182"/>
    </source>
</evidence>
<proteinExistence type="inferred from homology"/>
<evidence type="ECO:0000256" key="1">
    <source>
        <dbReference type="ARBA" id="ARBA00001932"/>
    </source>
</evidence>
<comment type="caution">
    <text evidence="8">The sequence shown here is derived from an EMBL/GenBank/DDBJ whole genome shotgun (WGS) entry which is preliminary data.</text>
</comment>
<dbReference type="Pfam" id="PF03441">
    <property type="entry name" value="FAD_binding_7"/>
    <property type="match status" value="1"/>
</dbReference>
<keyword evidence="9" id="KW-1185">Reference proteome</keyword>
<dbReference type="InterPro" id="IPR002081">
    <property type="entry name" value="Cryptochrome/DNA_photolyase_1"/>
</dbReference>
<dbReference type="PROSITE" id="PS51645">
    <property type="entry name" value="PHR_CRY_ALPHA_BETA"/>
    <property type="match status" value="1"/>
</dbReference>
<protein>
    <submittedName>
        <fullName evidence="8">Deoxyribodipyrimidine photo-lyase</fullName>
    </submittedName>
</protein>
<keyword evidence="3 6" id="KW-0285">Flavoprotein</keyword>
<evidence type="ECO:0000313" key="9">
    <source>
        <dbReference type="Proteomes" id="UP001500738"/>
    </source>
</evidence>
<keyword evidence="5 6" id="KW-0157">Chromophore</keyword>
<comment type="similarity">
    <text evidence="6">Belongs to the DNA photolyase family.</text>
</comment>
<accession>A0ABP3XNG7</accession>
<name>A0ABP3XNG7_9SPHN</name>
<evidence type="ECO:0000256" key="3">
    <source>
        <dbReference type="ARBA" id="ARBA00022630"/>
    </source>
</evidence>
<dbReference type="Pfam" id="PF00875">
    <property type="entry name" value="DNA_photolyase"/>
    <property type="match status" value="1"/>
</dbReference>
<dbReference type="Gene3D" id="1.10.579.10">
    <property type="entry name" value="DNA Cyclobutane Dipyrimidine Photolyase, subunit A, domain 3"/>
    <property type="match status" value="1"/>
</dbReference>
<evidence type="ECO:0000256" key="5">
    <source>
        <dbReference type="ARBA" id="ARBA00022991"/>
    </source>
</evidence>
<organism evidence="8 9">
    <name type="scientific">Sphingopyxis soli</name>
    <dbReference type="NCBI Taxonomy" id="592051"/>
    <lineage>
        <taxon>Bacteria</taxon>
        <taxon>Pseudomonadati</taxon>
        <taxon>Pseudomonadota</taxon>
        <taxon>Alphaproteobacteria</taxon>
        <taxon>Sphingomonadales</taxon>
        <taxon>Sphingomonadaceae</taxon>
        <taxon>Sphingopyxis</taxon>
    </lineage>
</organism>
<dbReference type="EMBL" id="BAAAFE010000013">
    <property type="protein sequence ID" value="GAA0867304.1"/>
    <property type="molecule type" value="Genomic_DNA"/>
</dbReference>
<sequence length="458" mass="51592">MTRPSILWFRQDLRLTDHPALTAAIAEGAVVPVYILDDQAPGDWSIGGAQRWWLHHSLTALDGSLRKRGSRLVLRRGPAAAELEKIMIETGTRHVLATRCYEPWWKRIDAALSARADLVLHDGNYLAPPSAITNMSGERYRVFTPWYRRLLERMPPALPLPAPDRIAGPEQWPASERLATWRLTPTGPDWASGFGAWLPGEKGAFRALRDWLPAAGEYKTDRDFPARPATSRLSPHLHFGEISPRTLWHALGDRDDPGAEAFRSEIGWREHGLNLVDQMPDYGERNGRAPFDRFPWRTGAAADRDFRAWCRGRTGYPVVDAGMRELWSTGWMHNRVRMITASFLVKHLLIDWRRGERWFWDTLLDADFGSNAMNWQYVAGTGVDAPVFSRIMSPLLQCEKFAMGDYVRAFVPELSRLGDSEIAAMHGGGTGIGGYPAPLVGHQEARSRALAAWESLRA</sequence>
<evidence type="ECO:0000259" key="7">
    <source>
        <dbReference type="PROSITE" id="PS51645"/>
    </source>
</evidence>
<comment type="cofactor">
    <cofactor evidence="1">
        <name>(6R)-5,10-methylene-5,6,7,8-tetrahydrofolate</name>
        <dbReference type="ChEBI" id="CHEBI:15636"/>
    </cofactor>
</comment>
<dbReference type="RefSeq" id="WP_215349800.1">
    <property type="nucleotide sequence ID" value="NZ_BAAAFE010000013.1"/>
</dbReference>
<dbReference type="Proteomes" id="UP001500738">
    <property type="component" value="Unassembled WGS sequence"/>
</dbReference>
<dbReference type="PANTHER" id="PTHR11455">
    <property type="entry name" value="CRYPTOCHROME"/>
    <property type="match status" value="1"/>
</dbReference>
<dbReference type="InterPro" id="IPR018394">
    <property type="entry name" value="DNA_photolyase_1_CS_C"/>
</dbReference>
<dbReference type="PRINTS" id="PR00147">
    <property type="entry name" value="DNAPHOTLYASE"/>
</dbReference>
<dbReference type="Gene3D" id="1.25.40.80">
    <property type="match status" value="1"/>
</dbReference>
<keyword evidence="4 6" id="KW-0274">FAD</keyword>
<dbReference type="InterPro" id="IPR005101">
    <property type="entry name" value="Cryptochr/Photolyase_FAD-bd"/>
</dbReference>
<dbReference type="PROSITE" id="PS00394">
    <property type="entry name" value="DNA_PHOTOLYASES_1_1"/>
    <property type="match status" value="1"/>
</dbReference>
<dbReference type="SUPFAM" id="SSF48173">
    <property type="entry name" value="Cryptochrome/photolyase FAD-binding domain"/>
    <property type="match status" value="1"/>
</dbReference>
<reference evidence="9" key="1">
    <citation type="journal article" date="2019" name="Int. J. Syst. Evol. Microbiol.">
        <title>The Global Catalogue of Microorganisms (GCM) 10K type strain sequencing project: providing services to taxonomists for standard genome sequencing and annotation.</title>
        <authorList>
            <consortium name="The Broad Institute Genomics Platform"/>
            <consortium name="The Broad Institute Genome Sequencing Center for Infectious Disease"/>
            <person name="Wu L."/>
            <person name="Ma J."/>
        </authorList>
    </citation>
    <scope>NUCLEOTIDE SEQUENCE [LARGE SCALE GENOMIC DNA]</scope>
    <source>
        <strain evidence="9">JCM 15910</strain>
    </source>
</reference>
<evidence type="ECO:0000256" key="4">
    <source>
        <dbReference type="ARBA" id="ARBA00022827"/>
    </source>
</evidence>
<dbReference type="PROSITE" id="PS00691">
    <property type="entry name" value="DNA_PHOTOLYASES_1_2"/>
    <property type="match status" value="1"/>
</dbReference>
<dbReference type="InterPro" id="IPR036134">
    <property type="entry name" value="Crypto/Photolyase_FAD-like_sf"/>
</dbReference>